<dbReference type="InterPro" id="IPR049625">
    <property type="entry name" value="Glyco_transf_61_cat"/>
</dbReference>
<organism evidence="3 4">
    <name type="scientific">Adineta steineri</name>
    <dbReference type="NCBI Taxonomy" id="433720"/>
    <lineage>
        <taxon>Eukaryota</taxon>
        <taxon>Metazoa</taxon>
        <taxon>Spiralia</taxon>
        <taxon>Gnathifera</taxon>
        <taxon>Rotifera</taxon>
        <taxon>Eurotatoria</taxon>
        <taxon>Bdelloidea</taxon>
        <taxon>Adinetida</taxon>
        <taxon>Adinetidae</taxon>
        <taxon>Adineta</taxon>
    </lineage>
</organism>
<evidence type="ECO:0000256" key="1">
    <source>
        <dbReference type="SAM" id="Phobius"/>
    </source>
</evidence>
<keyword evidence="1" id="KW-1133">Transmembrane helix</keyword>
<reference evidence="3" key="1">
    <citation type="submission" date="2021-02" db="EMBL/GenBank/DDBJ databases">
        <authorList>
            <person name="Nowell W R."/>
        </authorList>
    </citation>
    <scope>NUCLEOTIDE SEQUENCE</scope>
</reference>
<comment type="caution">
    <text evidence="3">The sequence shown here is derived from an EMBL/GenBank/DDBJ whole genome shotgun (WGS) entry which is preliminary data.</text>
</comment>
<sequence>MTEIFINEESNKKPRVYYKKSLYLVIILATIGAFMFSMISNNSFKSNIRFLQKDNIFNGYRATLDFSKTNIFSSEIGISYLRQNERQYSSKFRCTGSENDIDAWKERLCVFYNTCYNKDTNQLDYFRFLPSKPKPIFYDAAKRMLYEFSKISRDTGFVSLSTDGETPYAPVIVNETYPTKNFTKLYHVHSLMKTHFGANDIGHGLWEELGSISYSMERMNIVDRKLIIMHLNKMENTSLFRTYHQYVIPALTQNSMVEFELYMKSFNTKYVCFDSLIVGGQMTILKNPQTKENYGREALFYNWRSKIIQYNGFDPNFIPKKHHIIITNKSDSLWTHPNAKRYRAIANLEEVEKFIRYTYPNISTEVIEWHTIPFDKQIEKLLHTTILITPCGGVSLILPMLPHGAHAIVMDYYVTMPLHGFQVGQSGSLDGAFLNHISHVRIQYYQIYGPNDYQFDFPEGRNPQNDASIIINTTRLQLLIDKALEEMELEE</sequence>
<keyword evidence="4" id="KW-1185">Reference proteome</keyword>
<keyword evidence="1" id="KW-0812">Transmembrane</keyword>
<feature type="domain" description="Glycosyltransferase 61 catalytic" evidence="2">
    <location>
        <begin position="319"/>
        <end position="404"/>
    </location>
</feature>
<evidence type="ECO:0000313" key="3">
    <source>
        <dbReference type="EMBL" id="CAF0949792.1"/>
    </source>
</evidence>
<gene>
    <name evidence="3" type="ORF">QVE165_LOCUS12147</name>
</gene>
<proteinExistence type="predicted"/>
<evidence type="ECO:0000259" key="2">
    <source>
        <dbReference type="Pfam" id="PF04577"/>
    </source>
</evidence>
<dbReference type="GO" id="GO:0016757">
    <property type="term" value="F:glycosyltransferase activity"/>
    <property type="evidence" value="ECO:0007669"/>
    <property type="project" value="InterPro"/>
</dbReference>
<accession>A0A814D5R2</accession>
<name>A0A814D5R2_9BILA</name>
<dbReference type="AlphaFoldDB" id="A0A814D5R2"/>
<dbReference type="EMBL" id="CAJNOM010000060">
    <property type="protein sequence ID" value="CAF0949792.1"/>
    <property type="molecule type" value="Genomic_DNA"/>
</dbReference>
<dbReference type="OrthoDB" id="529273at2759"/>
<dbReference type="Proteomes" id="UP000663832">
    <property type="component" value="Unassembled WGS sequence"/>
</dbReference>
<evidence type="ECO:0000313" key="4">
    <source>
        <dbReference type="Proteomes" id="UP000663832"/>
    </source>
</evidence>
<keyword evidence="1" id="KW-0472">Membrane</keyword>
<feature type="transmembrane region" description="Helical" evidence="1">
    <location>
        <begin position="21"/>
        <end position="39"/>
    </location>
</feature>
<protein>
    <recommendedName>
        <fullName evidence="2">Glycosyltransferase 61 catalytic domain-containing protein</fullName>
    </recommendedName>
</protein>
<dbReference type="Pfam" id="PF04577">
    <property type="entry name" value="Glyco_transf_61"/>
    <property type="match status" value="1"/>
</dbReference>